<dbReference type="RefSeq" id="WP_016146461.1">
    <property type="nucleotide sequence ID" value="NZ_KB976103.1"/>
</dbReference>
<dbReference type="Proteomes" id="UP000013981">
    <property type="component" value="Unassembled WGS sequence"/>
</dbReference>
<dbReference type="OrthoDB" id="2058587at2"/>
<dbReference type="EMBL" id="AQOB01000002">
    <property type="protein sequence ID" value="EOQ39558.1"/>
    <property type="molecule type" value="Genomic_DNA"/>
</dbReference>
<sequence>MNELLSDLLIAVITAAVPVLTAFAITYIKRVAANVAAETDDVKAQGYITEIADAVSAAVAATSQTYVDALKQAGKFDLEAQKEAARKALTACLASISPAAQAFIEALYGDLTEYLTTKIEAEVRRQKIALPSSTSGATEVAASTAAATAATIAVSQLSTETK</sequence>
<comment type="caution">
    <text evidence="1">The sequence shown here is derived from an EMBL/GenBank/DDBJ whole genome shotgun (WGS) entry which is preliminary data.</text>
</comment>
<evidence type="ECO:0000313" key="1">
    <source>
        <dbReference type="EMBL" id="EOQ39558.1"/>
    </source>
</evidence>
<dbReference type="eggNOG" id="ENOG5032YIG">
    <property type="taxonomic scope" value="Bacteria"/>
</dbReference>
<name>R8W3Z0_9FIRM</name>
<evidence type="ECO:0008006" key="3">
    <source>
        <dbReference type="Google" id="ProtNLM"/>
    </source>
</evidence>
<organism evidence="1 2">
    <name type="scientific">Butyricicoccus pullicaecorum 1.2</name>
    <dbReference type="NCBI Taxonomy" id="1203606"/>
    <lineage>
        <taxon>Bacteria</taxon>
        <taxon>Bacillati</taxon>
        <taxon>Bacillota</taxon>
        <taxon>Clostridia</taxon>
        <taxon>Eubacteriales</taxon>
        <taxon>Butyricicoccaceae</taxon>
        <taxon>Butyricicoccus</taxon>
    </lineage>
</organism>
<protein>
    <recommendedName>
        <fullName evidence="3">Holin</fullName>
    </recommendedName>
</protein>
<keyword evidence="2" id="KW-1185">Reference proteome</keyword>
<dbReference type="HOGENOM" id="CLU_1632289_0_0_9"/>
<proteinExistence type="predicted"/>
<accession>R8W3Z0</accession>
<reference evidence="1 2" key="1">
    <citation type="submission" date="2013-01" db="EMBL/GenBank/DDBJ databases">
        <title>The Genome Sequence of Butyricicoccus pullicaecorum 1.2.</title>
        <authorList>
            <consortium name="The Broad Institute Genome Sequencing Platform"/>
            <person name="Earl A."/>
            <person name="Ward D."/>
            <person name="Feldgarden M."/>
            <person name="Gevers D."/>
            <person name="Van Immerseel F."/>
            <person name="Eeckhaut V."/>
            <person name="Walker B."/>
            <person name="Young S.K."/>
            <person name="Zeng Q."/>
            <person name="Gargeya S."/>
            <person name="Fitzgerald M."/>
            <person name="Haas B."/>
            <person name="Abouelleil A."/>
            <person name="Alvarado L."/>
            <person name="Arachchi H.M."/>
            <person name="Berlin A.M."/>
            <person name="Chapman S.B."/>
            <person name="Dewar J."/>
            <person name="Goldberg J."/>
            <person name="Griggs A."/>
            <person name="Gujja S."/>
            <person name="Hansen M."/>
            <person name="Howarth C."/>
            <person name="Imamovic A."/>
            <person name="Larimer J."/>
            <person name="McCowan C."/>
            <person name="Murphy C."/>
            <person name="Neiman D."/>
            <person name="Pearson M."/>
            <person name="Priest M."/>
            <person name="Roberts A."/>
            <person name="Saif S."/>
            <person name="Shea T."/>
            <person name="Sisk P."/>
            <person name="Sykes S."/>
            <person name="Wortman J."/>
            <person name="Nusbaum C."/>
            <person name="Birren B."/>
        </authorList>
    </citation>
    <scope>NUCLEOTIDE SEQUENCE [LARGE SCALE GENOMIC DNA]</scope>
    <source>
        <strain evidence="1 2">1.2</strain>
    </source>
</reference>
<dbReference type="PATRIC" id="fig|1203606.4.peg.232"/>
<gene>
    <name evidence="1" type="ORF">HMPREF1526_00252</name>
</gene>
<dbReference type="AlphaFoldDB" id="R8W3Z0"/>
<evidence type="ECO:0000313" key="2">
    <source>
        <dbReference type="Proteomes" id="UP000013981"/>
    </source>
</evidence>